<accession>A0A401KIH5</accession>
<dbReference type="Proteomes" id="UP000286921">
    <property type="component" value="Unassembled WGS sequence"/>
</dbReference>
<dbReference type="SUPFAM" id="SSF53335">
    <property type="entry name" value="S-adenosyl-L-methionine-dependent methyltransferases"/>
    <property type="match status" value="1"/>
</dbReference>
<dbReference type="SUPFAM" id="SSF46785">
    <property type="entry name" value="Winged helix' DNA-binding domain"/>
    <property type="match status" value="1"/>
</dbReference>
<dbReference type="GO" id="GO:0008171">
    <property type="term" value="F:O-methyltransferase activity"/>
    <property type="evidence" value="ECO:0007669"/>
    <property type="project" value="InterPro"/>
</dbReference>
<evidence type="ECO:0000256" key="2">
    <source>
        <dbReference type="ARBA" id="ARBA00022679"/>
    </source>
</evidence>
<dbReference type="Gene3D" id="3.40.50.150">
    <property type="entry name" value="Vaccinia Virus protein VP39"/>
    <property type="match status" value="1"/>
</dbReference>
<dbReference type="InterPro" id="IPR036388">
    <property type="entry name" value="WH-like_DNA-bd_sf"/>
</dbReference>
<dbReference type="InterPro" id="IPR016461">
    <property type="entry name" value="COMT-like"/>
</dbReference>
<dbReference type="InterPro" id="IPR001077">
    <property type="entry name" value="COMT_C"/>
</dbReference>
<dbReference type="GO" id="GO:0032259">
    <property type="term" value="P:methylation"/>
    <property type="evidence" value="ECO:0007669"/>
    <property type="project" value="UniProtKB-KW"/>
</dbReference>
<comment type="caution">
    <text evidence="5">The sequence shown here is derived from an EMBL/GenBank/DDBJ whole genome shotgun (WGS) entry which is preliminary data.</text>
</comment>
<gene>
    <name evidence="5" type="ORF">AAWM_01998</name>
</gene>
<name>A0A401KIH5_ASPAW</name>
<evidence type="ECO:0000313" key="6">
    <source>
        <dbReference type="Proteomes" id="UP000286921"/>
    </source>
</evidence>
<keyword evidence="6" id="KW-1185">Reference proteome</keyword>
<protein>
    <submittedName>
        <fullName evidence="5">Demethylsterigmatocystin 6-O-methyltransferase</fullName>
    </submittedName>
</protein>
<dbReference type="EMBL" id="BDHI01000002">
    <property type="protein sequence ID" value="GCB19113.1"/>
    <property type="molecule type" value="Genomic_DNA"/>
</dbReference>
<proteinExistence type="predicted"/>
<dbReference type="PANTHER" id="PTHR43712">
    <property type="entry name" value="PUTATIVE (AFU_ORTHOLOGUE AFUA_4G14580)-RELATED"/>
    <property type="match status" value="1"/>
</dbReference>
<evidence type="ECO:0000313" key="5">
    <source>
        <dbReference type="EMBL" id="GCB19113.1"/>
    </source>
</evidence>
<evidence type="ECO:0000259" key="4">
    <source>
        <dbReference type="Pfam" id="PF00891"/>
    </source>
</evidence>
<keyword evidence="2 5" id="KW-0808">Transferase</keyword>
<dbReference type="InterPro" id="IPR036390">
    <property type="entry name" value="WH_DNA-bd_sf"/>
</dbReference>
<evidence type="ECO:0000256" key="1">
    <source>
        <dbReference type="ARBA" id="ARBA00022603"/>
    </source>
</evidence>
<evidence type="ECO:0000256" key="3">
    <source>
        <dbReference type="ARBA" id="ARBA00022691"/>
    </source>
</evidence>
<dbReference type="PROSITE" id="PS51683">
    <property type="entry name" value="SAM_OMT_II"/>
    <property type="match status" value="1"/>
</dbReference>
<keyword evidence="3" id="KW-0949">S-adenosyl-L-methionine</keyword>
<feature type="domain" description="O-methyltransferase C-terminal" evidence="4">
    <location>
        <begin position="235"/>
        <end position="377"/>
    </location>
</feature>
<dbReference type="GO" id="GO:0044550">
    <property type="term" value="P:secondary metabolite biosynthetic process"/>
    <property type="evidence" value="ECO:0007669"/>
    <property type="project" value="UniProtKB-ARBA"/>
</dbReference>
<dbReference type="Pfam" id="PF00891">
    <property type="entry name" value="Methyltransf_2"/>
    <property type="match status" value="1"/>
</dbReference>
<organism evidence="5 6">
    <name type="scientific">Aspergillus awamori</name>
    <name type="common">Black koji mold</name>
    <dbReference type="NCBI Taxonomy" id="105351"/>
    <lineage>
        <taxon>Eukaryota</taxon>
        <taxon>Fungi</taxon>
        <taxon>Dikarya</taxon>
        <taxon>Ascomycota</taxon>
        <taxon>Pezizomycotina</taxon>
        <taxon>Eurotiomycetes</taxon>
        <taxon>Eurotiomycetidae</taxon>
        <taxon>Eurotiales</taxon>
        <taxon>Aspergillaceae</taxon>
        <taxon>Aspergillus</taxon>
    </lineage>
</organism>
<sequence length="413" mass="45956">MFTNSSHANGASQKPVDGLIRQVAQAADSFHNSHDEADRLAALQAAQKLVEAFQKPQDAVYNLAYSPTHVMCVRIAMDLGIFSTLSERNGPVTLEDLAATKGADLVLTGNVVLIPSMNKLLSYFGNRKSAAYPCRDWTGLVGPCFDIGMPTLAKVPEFLRMTNFQNPSGAVKGALQYAEKTEMSLWDWVPTKPGFLDACNTFMEADRGSRPSWLEWFPVKERIIDGFHQGESNVLLVDVAGGRGHDLVAFESKFSEVQGRLILEDLPHVVAEATQHPKIEHVSFDLFQAQPIQGARTYYMKFILHDWSDEESRQILSHLAAAMKTGYSKLIIEEFVLADKDCAMLPAMWDWEMLIFCNSMERTASQWTKVLDSAGFRVVKFWAPPGDGQSIIEAELKEPAEPESSRLARSSHI</sequence>
<dbReference type="Gene3D" id="1.10.10.10">
    <property type="entry name" value="Winged helix-like DNA-binding domain superfamily/Winged helix DNA-binding domain"/>
    <property type="match status" value="1"/>
</dbReference>
<dbReference type="AlphaFoldDB" id="A0A401KIH5"/>
<reference evidence="5 6" key="1">
    <citation type="submission" date="2016-09" db="EMBL/GenBank/DDBJ databases">
        <title>Aspergillus awamori IFM 58123T.</title>
        <authorList>
            <person name="Kusuya Y."/>
            <person name="Shimizu M."/>
            <person name="Takahashi H."/>
            <person name="Yaguchi T."/>
        </authorList>
    </citation>
    <scope>NUCLEOTIDE SEQUENCE [LARGE SCALE GENOMIC DNA]</scope>
    <source>
        <strain evidence="5 6">IFM 58123</strain>
    </source>
</reference>
<dbReference type="PANTHER" id="PTHR43712:SF1">
    <property type="entry name" value="HYPOTHETICAL O-METHYLTRANSFERASE (EUROFUNG)-RELATED"/>
    <property type="match status" value="1"/>
</dbReference>
<keyword evidence="1 5" id="KW-0489">Methyltransferase</keyword>
<dbReference type="InterPro" id="IPR029063">
    <property type="entry name" value="SAM-dependent_MTases_sf"/>
</dbReference>